<name>Q23JM6_TETTS</name>
<dbReference type="InterPro" id="IPR036412">
    <property type="entry name" value="HAD-like_sf"/>
</dbReference>
<dbReference type="GeneID" id="7827448"/>
<dbReference type="InParanoid" id="Q23JM6"/>
<dbReference type="eggNOG" id="ENOG502S2WN">
    <property type="taxonomic scope" value="Eukaryota"/>
</dbReference>
<feature type="region of interest" description="Disordered" evidence="1">
    <location>
        <begin position="1"/>
        <end position="38"/>
    </location>
</feature>
<dbReference type="OrthoDB" id="166018at2759"/>
<dbReference type="GO" id="GO:0016301">
    <property type="term" value="F:kinase activity"/>
    <property type="evidence" value="ECO:0007669"/>
    <property type="project" value="UniProtKB-KW"/>
</dbReference>
<evidence type="ECO:0000313" key="3">
    <source>
        <dbReference type="Proteomes" id="UP000009168"/>
    </source>
</evidence>
<dbReference type="AlphaFoldDB" id="Q23JM6"/>
<dbReference type="Proteomes" id="UP000009168">
    <property type="component" value="Unassembled WGS sequence"/>
</dbReference>
<dbReference type="HOGENOM" id="CLU_884157_0_0_1"/>
<dbReference type="PANTHER" id="PTHR38899:SF1">
    <property type="entry name" value="PROTEIN KINASE"/>
    <property type="match status" value="1"/>
</dbReference>
<proteinExistence type="predicted"/>
<evidence type="ECO:0000313" key="2">
    <source>
        <dbReference type="EMBL" id="EAR96717.2"/>
    </source>
</evidence>
<gene>
    <name evidence="2" type="ORF">TTHERM_00758790</name>
</gene>
<protein>
    <submittedName>
        <fullName evidence="2">Kinase, putative</fullName>
    </submittedName>
</protein>
<sequence length="338" mass="39434">MKNQPAVLSSQGEEQKQISSTKLEDELDPQAQIELDKEKKEAREWIKKNIDTDLRQKYMQKLGITKKSFSFLSPPIEDKPEEQEIQKQLDEKLKVDKLFEQGEYQITFFSRSDDDVRKSYIKKLQSQNILKNNQAQKHQSLVIFDWDDTILCTNYLSQYNFVDLPTEVLRQLSNLDNSASKLLRKALNYGNTYIVTNAAKGWVEYSSKLFLPRVNAVIQENVITVISARSEYEDIFPGDCYKWKIEAFKDLKKNYDEDLITNLICLGDSNIEIEAAHILAQGFNQSLIKTIKFRENPKPDELTKQQDLVADKFEQIYVGVRNLTIRLERRNNQSPNIY</sequence>
<dbReference type="EMBL" id="GG662685">
    <property type="protein sequence ID" value="EAR96717.2"/>
    <property type="molecule type" value="Genomic_DNA"/>
</dbReference>
<keyword evidence="2" id="KW-0418">Kinase</keyword>
<keyword evidence="2" id="KW-0808">Transferase</keyword>
<accession>Q23JM6</accession>
<evidence type="ECO:0000256" key="1">
    <source>
        <dbReference type="SAM" id="MobiDB-lite"/>
    </source>
</evidence>
<organism evidence="2 3">
    <name type="scientific">Tetrahymena thermophila (strain SB210)</name>
    <dbReference type="NCBI Taxonomy" id="312017"/>
    <lineage>
        <taxon>Eukaryota</taxon>
        <taxon>Sar</taxon>
        <taxon>Alveolata</taxon>
        <taxon>Ciliophora</taxon>
        <taxon>Intramacronucleata</taxon>
        <taxon>Oligohymenophorea</taxon>
        <taxon>Hymenostomatida</taxon>
        <taxon>Tetrahymenina</taxon>
        <taxon>Tetrahymenidae</taxon>
        <taxon>Tetrahymena</taxon>
    </lineage>
</organism>
<dbReference type="OMA" id="KFIPEVW"/>
<reference evidence="3" key="1">
    <citation type="journal article" date="2006" name="PLoS Biol.">
        <title>Macronuclear genome sequence of the ciliate Tetrahymena thermophila, a model eukaryote.</title>
        <authorList>
            <person name="Eisen J.A."/>
            <person name="Coyne R.S."/>
            <person name="Wu M."/>
            <person name="Wu D."/>
            <person name="Thiagarajan M."/>
            <person name="Wortman J.R."/>
            <person name="Badger J.H."/>
            <person name="Ren Q."/>
            <person name="Amedeo P."/>
            <person name="Jones K.M."/>
            <person name="Tallon L.J."/>
            <person name="Delcher A.L."/>
            <person name="Salzberg S.L."/>
            <person name="Silva J.C."/>
            <person name="Haas B.J."/>
            <person name="Majoros W.H."/>
            <person name="Farzad M."/>
            <person name="Carlton J.M."/>
            <person name="Smith R.K. Jr."/>
            <person name="Garg J."/>
            <person name="Pearlman R.E."/>
            <person name="Karrer K.M."/>
            <person name="Sun L."/>
            <person name="Manning G."/>
            <person name="Elde N.C."/>
            <person name="Turkewitz A.P."/>
            <person name="Asai D.J."/>
            <person name="Wilkes D.E."/>
            <person name="Wang Y."/>
            <person name="Cai H."/>
            <person name="Collins K."/>
            <person name="Stewart B.A."/>
            <person name="Lee S.R."/>
            <person name="Wilamowska K."/>
            <person name="Weinberg Z."/>
            <person name="Ruzzo W.L."/>
            <person name="Wloga D."/>
            <person name="Gaertig J."/>
            <person name="Frankel J."/>
            <person name="Tsao C.-C."/>
            <person name="Gorovsky M.A."/>
            <person name="Keeling P.J."/>
            <person name="Waller R.F."/>
            <person name="Patron N.J."/>
            <person name="Cherry J.M."/>
            <person name="Stover N.A."/>
            <person name="Krieger C.J."/>
            <person name="del Toro C."/>
            <person name="Ryder H.F."/>
            <person name="Williamson S.C."/>
            <person name="Barbeau R.A."/>
            <person name="Hamilton E.P."/>
            <person name="Orias E."/>
        </authorList>
    </citation>
    <scope>NUCLEOTIDE SEQUENCE [LARGE SCALE GENOMIC DNA]</scope>
    <source>
        <strain evidence="3">SB210</strain>
    </source>
</reference>
<dbReference type="SUPFAM" id="SSF56784">
    <property type="entry name" value="HAD-like"/>
    <property type="match status" value="1"/>
</dbReference>
<dbReference type="KEGG" id="tet:TTHERM_00758790"/>
<keyword evidence="3" id="KW-1185">Reference proteome</keyword>
<dbReference type="RefSeq" id="XP_001016962.2">
    <property type="nucleotide sequence ID" value="XM_001016962.3"/>
</dbReference>
<feature type="compositionally biased region" description="Polar residues" evidence="1">
    <location>
        <begin position="1"/>
        <end position="21"/>
    </location>
</feature>
<dbReference type="PANTHER" id="PTHR38899">
    <property type="entry name" value="DOMAIN OOKINETE PROTEIN, PUTATIVE-RELATED"/>
    <property type="match status" value="1"/>
</dbReference>